<dbReference type="EMBL" id="JBBMFN010000081">
    <property type="protein sequence ID" value="MEQ2468168.1"/>
    <property type="molecule type" value="Genomic_DNA"/>
</dbReference>
<accession>A0ABV1F450</accession>
<dbReference type="Proteomes" id="UP001465426">
    <property type="component" value="Unassembled WGS sequence"/>
</dbReference>
<dbReference type="PANTHER" id="PTHR34817:SF2">
    <property type="entry name" value="NUCLEOTIDYLTRANSFERASE"/>
    <property type="match status" value="1"/>
</dbReference>
<evidence type="ECO:0000313" key="2">
    <source>
        <dbReference type="Proteomes" id="UP001465426"/>
    </source>
</evidence>
<keyword evidence="2" id="KW-1185">Reference proteome</keyword>
<reference evidence="1 2" key="1">
    <citation type="submission" date="2024-03" db="EMBL/GenBank/DDBJ databases">
        <title>Human intestinal bacterial collection.</title>
        <authorList>
            <person name="Pauvert C."/>
            <person name="Hitch T.C.A."/>
            <person name="Clavel T."/>
        </authorList>
    </citation>
    <scope>NUCLEOTIDE SEQUENCE [LARGE SCALE GENOMIC DNA]</scope>
    <source>
        <strain evidence="1 2">CLA-SR-H024</strain>
    </source>
</reference>
<proteinExistence type="predicted"/>
<dbReference type="Pfam" id="PF10127">
    <property type="entry name" value="RlaP"/>
    <property type="match status" value="1"/>
</dbReference>
<organism evidence="1 2">
    <name type="scientific">Niallia hominis</name>
    <dbReference type="NCBI Taxonomy" id="3133173"/>
    <lineage>
        <taxon>Bacteria</taxon>
        <taxon>Bacillati</taxon>
        <taxon>Bacillota</taxon>
        <taxon>Bacilli</taxon>
        <taxon>Bacillales</taxon>
        <taxon>Bacillaceae</taxon>
        <taxon>Niallia</taxon>
    </lineage>
</organism>
<comment type="caution">
    <text evidence="1">The sequence shown here is derived from an EMBL/GenBank/DDBJ whole genome shotgun (WGS) entry which is preliminary data.</text>
</comment>
<evidence type="ECO:0000313" key="1">
    <source>
        <dbReference type="EMBL" id="MEQ2468168.1"/>
    </source>
</evidence>
<dbReference type="InterPro" id="IPR018775">
    <property type="entry name" value="RlaP"/>
</dbReference>
<gene>
    <name evidence="1" type="ORF">WMO63_21140</name>
</gene>
<protein>
    <submittedName>
        <fullName evidence="1">Nucleotidyltransferase domain-containing protein</fullName>
    </submittedName>
</protein>
<name>A0ABV1F450_9BACI</name>
<dbReference type="PANTHER" id="PTHR34817">
    <property type="entry name" value="NUCLEOTIDYLTRANSFERASE"/>
    <property type="match status" value="1"/>
</dbReference>
<sequence>MCTLLEHHIKKIIAQMEKEYDIKVLYACESGSRAWGFSSQESDYDVRFIYIHHPSWYLSIDRKRDVIEIPKRDSLSIPVDPLLDISGWELTKALKLFRKSNPPLLEWLHSNMIYYQRFSTIEKMRNLEKEVFSPTSTFYHYINMAKGNFREYLQGDIVKIKKYFYVLRPVLAAKWVQSFETIPPMEFNTLVQVLIPMGALRIKIESLVERKKSGQKLALEPRINLINEFLDTEINLLETYAKGLEKNLLDPTERLNDLFRNTLNEAWDNN</sequence>